<reference evidence="1 2" key="1">
    <citation type="submission" date="2021-03" db="EMBL/GenBank/DDBJ databases">
        <authorList>
            <person name="King G.J."/>
            <person name="Bancroft I."/>
            <person name="Baten A."/>
            <person name="Bloomfield J."/>
            <person name="Borpatragohain P."/>
            <person name="He Z."/>
            <person name="Irish N."/>
            <person name="Irwin J."/>
            <person name="Liu K."/>
            <person name="Mauleon R.P."/>
            <person name="Moore J."/>
            <person name="Morris R."/>
            <person name="Ostergaard L."/>
            <person name="Wang B."/>
            <person name="Wells R."/>
        </authorList>
    </citation>
    <scope>NUCLEOTIDE SEQUENCE [LARGE SCALE GENOMIC DNA]</scope>
    <source>
        <strain evidence="1">R-o-18</strain>
        <tissue evidence="1">Leaf</tissue>
    </source>
</reference>
<name>A0ABQ7MEC3_BRACM</name>
<dbReference type="EMBL" id="JADBGQ010000005">
    <property type="protein sequence ID" value="KAG5396957.1"/>
    <property type="molecule type" value="Genomic_DNA"/>
</dbReference>
<keyword evidence="2" id="KW-1185">Reference proteome</keyword>
<comment type="caution">
    <text evidence="1">The sequence shown here is derived from an EMBL/GenBank/DDBJ whole genome shotgun (WGS) entry which is preliminary data.</text>
</comment>
<evidence type="ECO:0000313" key="1">
    <source>
        <dbReference type="EMBL" id="KAG5396957.1"/>
    </source>
</evidence>
<accession>A0ABQ7MEC3</accession>
<organism evidence="1 2">
    <name type="scientific">Brassica rapa subsp. trilocularis</name>
    <dbReference type="NCBI Taxonomy" id="1813537"/>
    <lineage>
        <taxon>Eukaryota</taxon>
        <taxon>Viridiplantae</taxon>
        <taxon>Streptophyta</taxon>
        <taxon>Embryophyta</taxon>
        <taxon>Tracheophyta</taxon>
        <taxon>Spermatophyta</taxon>
        <taxon>Magnoliopsida</taxon>
        <taxon>eudicotyledons</taxon>
        <taxon>Gunneridae</taxon>
        <taxon>Pentapetalae</taxon>
        <taxon>rosids</taxon>
        <taxon>malvids</taxon>
        <taxon>Brassicales</taxon>
        <taxon>Brassicaceae</taxon>
        <taxon>Brassiceae</taxon>
        <taxon>Brassica</taxon>
    </lineage>
</organism>
<evidence type="ECO:0000313" key="2">
    <source>
        <dbReference type="Proteomes" id="UP000823674"/>
    </source>
</evidence>
<sequence>MNDDGRVDQWAICNMEITKKRDRIDGGWDLVAGHMSLSTKSVDGMMKRDGSSSFCMCVSLKIGRGMKMDRWTPQRTMNGSLICQGFALKWLHTNWKYFRVLLGEN</sequence>
<dbReference type="Proteomes" id="UP000823674">
    <property type="component" value="Chromosome A05"/>
</dbReference>
<gene>
    <name evidence="1" type="primary">A05g503090.1_BraROA</name>
    <name evidence="1" type="ORF">IGI04_018771</name>
</gene>
<proteinExistence type="predicted"/>
<protein>
    <submittedName>
        <fullName evidence="1">Uncharacterized protein</fullName>
    </submittedName>
</protein>